<proteinExistence type="predicted"/>
<organism evidence="2 3">
    <name type="scientific">Cucurbitaria berberidis CBS 394.84</name>
    <dbReference type="NCBI Taxonomy" id="1168544"/>
    <lineage>
        <taxon>Eukaryota</taxon>
        <taxon>Fungi</taxon>
        <taxon>Dikarya</taxon>
        <taxon>Ascomycota</taxon>
        <taxon>Pezizomycotina</taxon>
        <taxon>Dothideomycetes</taxon>
        <taxon>Pleosporomycetidae</taxon>
        <taxon>Pleosporales</taxon>
        <taxon>Pleosporineae</taxon>
        <taxon>Cucurbitariaceae</taxon>
        <taxon>Cucurbitaria</taxon>
    </lineage>
</organism>
<evidence type="ECO:0000313" key="2">
    <source>
        <dbReference type="EMBL" id="KAF1842403.1"/>
    </source>
</evidence>
<gene>
    <name evidence="2" type="ORF">K460DRAFT_359016</name>
</gene>
<reference evidence="2" key="1">
    <citation type="submission" date="2020-01" db="EMBL/GenBank/DDBJ databases">
        <authorList>
            <consortium name="DOE Joint Genome Institute"/>
            <person name="Haridas S."/>
            <person name="Albert R."/>
            <person name="Binder M."/>
            <person name="Bloem J."/>
            <person name="Labutti K."/>
            <person name="Salamov A."/>
            <person name="Andreopoulos B."/>
            <person name="Baker S.E."/>
            <person name="Barry K."/>
            <person name="Bills G."/>
            <person name="Bluhm B.H."/>
            <person name="Cannon C."/>
            <person name="Castanera R."/>
            <person name="Culley D.E."/>
            <person name="Daum C."/>
            <person name="Ezra D."/>
            <person name="Gonzalez J.B."/>
            <person name="Henrissat B."/>
            <person name="Kuo A."/>
            <person name="Liang C."/>
            <person name="Lipzen A."/>
            <person name="Lutzoni F."/>
            <person name="Magnuson J."/>
            <person name="Mondo S."/>
            <person name="Nolan M."/>
            <person name="Ohm R."/>
            <person name="Pangilinan J."/>
            <person name="Park H.-J."/>
            <person name="Ramirez L."/>
            <person name="Alfaro M."/>
            <person name="Sun H."/>
            <person name="Tritt A."/>
            <person name="Yoshinaga Y."/>
            <person name="Zwiers L.-H."/>
            <person name="Turgeon B.G."/>
            <person name="Goodwin S.B."/>
            <person name="Spatafora J.W."/>
            <person name="Crous P.W."/>
            <person name="Grigoriev I.V."/>
        </authorList>
    </citation>
    <scope>NUCLEOTIDE SEQUENCE</scope>
    <source>
        <strain evidence="2">CBS 394.84</strain>
    </source>
</reference>
<dbReference type="OrthoDB" id="3767798at2759"/>
<name>A0A9P4GAV4_9PLEO</name>
<evidence type="ECO:0008006" key="4">
    <source>
        <dbReference type="Google" id="ProtNLM"/>
    </source>
</evidence>
<sequence length="489" mass="54802">MAHLTPGSFVHYRPSGSNLPLWPVVVCTEDVAPKSFLRTRPAGYVTLVLRIGVPLEFRWALATDMHEYDPFLAFKEGNMVANTPGLGEANAIAESALDEGLGLDHWRTQVRNTATVTLSDSEGADAGSEDDDSNDSGYWKAIRESRKTAGLPTPSPSPFKRSERASKFSNIYTQELGHIDTRREPPTKLDPPPWPKRPHTPPSPLSDDERLPLKYRKSTHTSGRSDTLTTAQEGKKSSKFFLGSASNDLLSWDRLGKGSAVPTSDVVEEELTESKEFVLVYVGPEREERTLQKNHVWNRPYFRDMRTGILHFAINEAGTWVLSHPGLAEIEPEDFFFVAEYLESGELGHKRPEGESQVHEAFAQNISAWAAAIKLGMTDLLDHIVDKLERLAPWDMWDIMAFACHVFESSGPSLPAQQRMKDLLATDIAHNFWVYIEDDHLSASFVQRLKDLPELERVIYAKRIAVLKARLYGDQVGEDDGDDGDEDMD</sequence>
<evidence type="ECO:0000313" key="3">
    <source>
        <dbReference type="Proteomes" id="UP000800039"/>
    </source>
</evidence>
<dbReference type="AlphaFoldDB" id="A0A9P4GAV4"/>
<accession>A0A9P4GAV4</accession>
<feature type="compositionally biased region" description="Basic and acidic residues" evidence="1">
    <location>
        <begin position="177"/>
        <end position="187"/>
    </location>
</feature>
<dbReference type="EMBL" id="ML976618">
    <property type="protein sequence ID" value="KAF1842403.1"/>
    <property type="molecule type" value="Genomic_DNA"/>
</dbReference>
<dbReference type="GeneID" id="63849410"/>
<feature type="compositionally biased region" description="Polar residues" evidence="1">
    <location>
        <begin position="220"/>
        <end position="232"/>
    </location>
</feature>
<dbReference type="Proteomes" id="UP000800039">
    <property type="component" value="Unassembled WGS sequence"/>
</dbReference>
<keyword evidence="3" id="KW-1185">Reference proteome</keyword>
<feature type="region of interest" description="Disordered" evidence="1">
    <location>
        <begin position="115"/>
        <end position="233"/>
    </location>
</feature>
<evidence type="ECO:0000256" key="1">
    <source>
        <dbReference type="SAM" id="MobiDB-lite"/>
    </source>
</evidence>
<dbReference type="RefSeq" id="XP_040784966.1">
    <property type="nucleotide sequence ID" value="XM_040932159.1"/>
</dbReference>
<comment type="caution">
    <text evidence="2">The sequence shown here is derived from an EMBL/GenBank/DDBJ whole genome shotgun (WGS) entry which is preliminary data.</text>
</comment>
<protein>
    <recommendedName>
        <fullName evidence="4">PWWP domain-containing protein</fullName>
    </recommendedName>
</protein>
<feature type="compositionally biased region" description="Pro residues" evidence="1">
    <location>
        <begin position="188"/>
        <end position="204"/>
    </location>
</feature>